<gene>
    <name evidence="1" type="ORF">BN980_GECA01s10229g</name>
</gene>
<dbReference type="NCBIfam" id="TIGR01456">
    <property type="entry name" value="CECR5"/>
    <property type="match status" value="1"/>
</dbReference>
<dbReference type="Pfam" id="PF13344">
    <property type="entry name" value="Hydrolase_6"/>
    <property type="match status" value="1"/>
</dbReference>
<dbReference type="GO" id="GO:0046474">
    <property type="term" value="P:glycerophospholipid biosynthetic process"/>
    <property type="evidence" value="ECO:0007669"/>
    <property type="project" value="TreeGrafter"/>
</dbReference>
<evidence type="ECO:0000313" key="2">
    <source>
        <dbReference type="Proteomes" id="UP000242525"/>
    </source>
</evidence>
<sequence length="397" mass="43186">MFRTILKPAPLPTQAAAHARVLLSHSLRAHHSSAPLGAPAEGLQKRIAFTFDIDGVLIRGPHALPHAAPALQQLDRHNIPWILLTNGGGRSEQDRVDGLSALLKTPIHRDQFIQSHTPLKPLASKYKRVLVIGGDGDRCRHVAEDVYGFSEAVITADIVRANPSVWPFHRYTTSELETIARPHFQPDQSPIDAVLVFNDPRDMGADLQIVIDVLLSEGGHVGTRRAAVGTPNGPATPAEAATPSVPIFFSNDDLLWANPYPVPRFGQGAFRVAVEALYAQLTRGAHLESTIIGKPHRFTYDYANRVLLEWTQKTHAASNGNGAADKMTAFDKVFMVGDNPASDITGANAYGWDSLLVRTGVFHDEDLPGLPKEARPTHIFDHVGDAVQHGISYAMGK</sequence>
<dbReference type="Pfam" id="PF13242">
    <property type="entry name" value="Hydrolase_like"/>
    <property type="match status" value="1"/>
</dbReference>
<dbReference type="OrthoDB" id="10251048at2759"/>
<dbReference type="NCBIfam" id="TIGR01460">
    <property type="entry name" value="HAD-SF-IIA"/>
    <property type="match status" value="1"/>
</dbReference>
<dbReference type="InterPro" id="IPR006357">
    <property type="entry name" value="HAD-SF_hydro_IIA"/>
</dbReference>
<accession>A0A0J9X2U2</accession>
<dbReference type="PANTHER" id="PTHR14269:SF57">
    <property type="entry name" value="SUPERFAMILY HYDROLASE, PUTATIVE (AFU_ORTHOLOGUE AFUA_2G02580)-RELATED"/>
    <property type="match status" value="1"/>
</dbReference>
<name>A0A0J9X2U2_GEOCN</name>
<dbReference type="EMBL" id="CCBN010000001">
    <property type="protein sequence ID" value="CDO51671.1"/>
    <property type="molecule type" value="Genomic_DNA"/>
</dbReference>
<organism evidence="1 2">
    <name type="scientific">Geotrichum candidum</name>
    <name type="common">Oospora lactis</name>
    <name type="synonym">Dipodascus geotrichum</name>
    <dbReference type="NCBI Taxonomy" id="1173061"/>
    <lineage>
        <taxon>Eukaryota</taxon>
        <taxon>Fungi</taxon>
        <taxon>Dikarya</taxon>
        <taxon>Ascomycota</taxon>
        <taxon>Saccharomycotina</taxon>
        <taxon>Dipodascomycetes</taxon>
        <taxon>Dipodascales</taxon>
        <taxon>Dipodascaceae</taxon>
        <taxon>Geotrichum</taxon>
    </lineage>
</organism>
<dbReference type="SUPFAM" id="SSF56784">
    <property type="entry name" value="HAD-like"/>
    <property type="match status" value="1"/>
</dbReference>
<reference evidence="1" key="1">
    <citation type="submission" date="2014-03" db="EMBL/GenBank/DDBJ databases">
        <authorList>
            <person name="Casaregola S."/>
        </authorList>
    </citation>
    <scope>NUCLEOTIDE SEQUENCE [LARGE SCALE GENOMIC DNA]</scope>
    <source>
        <strain evidence="1">CLIB 918</strain>
    </source>
</reference>
<protein>
    <recommendedName>
        <fullName evidence="3">TIGR01456 family HAD hydrolase</fullName>
    </recommendedName>
</protein>
<dbReference type="PANTHER" id="PTHR14269">
    <property type="entry name" value="CDP-DIACYLGLYCEROL--GLYCEROL-3-PHOSPHATE 3-PHOSPHATIDYLTRANSFERASE-RELATED"/>
    <property type="match status" value="1"/>
</dbReference>
<dbReference type="Proteomes" id="UP000242525">
    <property type="component" value="Unassembled WGS sequence"/>
</dbReference>
<dbReference type="GO" id="GO:0005739">
    <property type="term" value="C:mitochondrion"/>
    <property type="evidence" value="ECO:0007669"/>
    <property type="project" value="TreeGrafter"/>
</dbReference>
<dbReference type="InterPro" id="IPR050324">
    <property type="entry name" value="CDP-alcohol_PTase-I"/>
</dbReference>
<dbReference type="InterPro" id="IPR036412">
    <property type="entry name" value="HAD-like_sf"/>
</dbReference>
<evidence type="ECO:0008006" key="3">
    <source>
        <dbReference type="Google" id="ProtNLM"/>
    </source>
</evidence>
<keyword evidence="2" id="KW-1185">Reference proteome</keyword>
<evidence type="ECO:0000313" key="1">
    <source>
        <dbReference type="EMBL" id="CDO51671.1"/>
    </source>
</evidence>
<dbReference type="STRING" id="1173061.A0A0J9X2U2"/>
<dbReference type="InterPro" id="IPR006353">
    <property type="entry name" value="HAD-SF_hydro_IIA_CECR5"/>
</dbReference>
<dbReference type="Gene3D" id="3.40.50.1000">
    <property type="entry name" value="HAD superfamily/HAD-like"/>
    <property type="match status" value="2"/>
</dbReference>
<comment type="caution">
    <text evidence="1">The sequence shown here is derived from an EMBL/GenBank/DDBJ whole genome shotgun (WGS) entry which is preliminary data.</text>
</comment>
<dbReference type="InterPro" id="IPR023214">
    <property type="entry name" value="HAD_sf"/>
</dbReference>
<dbReference type="AlphaFoldDB" id="A0A0J9X2U2"/>
<proteinExistence type="predicted"/>